<dbReference type="InterPro" id="IPR019734">
    <property type="entry name" value="TPR_rpt"/>
</dbReference>
<reference evidence="5" key="1">
    <citation type="journal article" date="2019" name="Int. J. Syst. Evol. Microbiol.">
        <title>The Global Catalogue of Microorganisms (GCM) 10K type strain sequencing project: providing services to taxonomists for standard genome sequencing and annotation.</title>
        <authorList>
            <consortium name="The Broad Institute Genomics Platform"/>
            <consortium name="The Broad Institute Genome Sequencing Center for Infectious Disease"/>
            <person name="Wu L."/>
            <person name="Ma J."/>
        </authorList>
    </citation>
    <scope>NUCLEOTIDE SEQUENCE [LARGE SCALE GENOMIC DNA]</scope>
    <source>
        <strain evidence="5">CCUG 50349</strain>
    </source>
</reference>
<dbReference type="Proteomes" id="UP001595885">
    <property type="component" value="Unassembled WGS sequence"/>
</dbReference>
<dbReference type="Pfam" id="PF07719">
    <property type="entry name" value="TPR_2"/>
    <property type="match status" value="1"/>
</dbReference>
<feature type="repeat" description="TPR" evidence="3">
    <location>
        <begin position="45"/>
        <end position="78"/>
    </location>
</feature>
<comment type="caution">
    <text evidence="4">The sequence shown here is derived from an EMBL/GenBank/DDBJ whole genome shotgun (WGS) entry which is preliminary data.</text>
</comment>
<evidence type="ECO:0000256" key="3">
    <source>
        <dbReference type="PROSITE-ProRule" id="PRU00339"/>
    </source>
</evidence>
<dbReference type="PROSITE" id="PS50293">
    <property type="entry name" value="TPR_REGION"/>
    <property type="match status" value="2"/>
</dbReference>
<feature type="repeat" description="TPR" evidence="3">
    <location>
        <begin position="79"/>
        <end position="112"/>
    </location>
</feature>
<sequence length="187" mass="22033">MKTLFQKKREALVQYDLGIDESKKENYEEAIKYYKKAIKIDPNFAFAYDNIGISYRKLGNYKEAINYYEKSLKIDPNGITPLQNIAVAYQYTKEYDKSIKTYKKLAEIDPQNPEVFYGIGHVYTSYLKEYEKGLDYLCKAYNIYVEQNSPYRSDAETLIQMIYSEMNKAGNKDKFLEILEKNNIKTN</sequence>
<keyword evidence="5" id="KW-1185">Reference proteome</keyword>
<dbReference type="Gene3D" id="1.25.40.10">
    <property type="entry name" value="Tetratricopeptide repeat domain"/>
    <property type="match status" value="1"/>
</dbReference>
<evidence type="ECO:0000313" key="4">
    <source>
        <dbReference type="EMBL" id="MFC4739946.1"/>
    </source>
</evidence>
<evidence type="ECO:0000256" key="2">
    <source>
        <dbReference type="ARBA" id="ARBA00022803"/>
    </source>
</evidence>
<keyword evidence="2 3" id="KW-0802">TPR repeat</keyword>
<gene>
    <name evidence="4" type="ORF">ACFO3U_08060</name>
</gene>
<name>A0ABV9P5H0_9FLAO</name>
<feature type="repeat" description="TPR" evidence="3">
    <location>
        <begin position="11"/>
        <end position="44"/>
    </location>
</feature>
<dbReference type="Pfam" id="PF00515">
    <property type="entry name" value="TPR_1"/>
    <property type="match status" value="1"/>
</dbReference>
<dbReference type="PROSITE" id="PS50005">
    <property type="entry name" value="TPR"/>
    <property type="match status" value="3"/>
</dbReference>
<evidence type="ECO:0000313" key="5">
    <source>
        <dbReference type="Proteomes" id="UP001595885"/>
    </source>
</evidence>
<dbReference type="SMART" id="SM00028">
    <property type="entry name" value="TPR"/>
    <property type="match status" value="4"/>
</dbReference>
<evidence type="ECO:0000256" key="1">
    <source>
        <dbReference type="ARBA" id="ARBA00022737"/>
    </source>
</evidence>
<proteinExistence type="predicted"/>
<accession>A0ABV9P5H0</accession>
<dbReference type="PANTHER" id="PTHR44943">
    <property type="entry name" value="CELLULOSE SYNTHASE OPERON PROTEIN C"/>
    <property type="match status" value="1"/>
</dbReference>
<dbReference type="InterPro" id="IPR011990">
    <property type="entry name" value="TPR-like_helical_dom_sf"/>
</dbReference>
<dbReference type="SUPFAM" id="SSF48452">
    <property type="entry name" value="TPR-like"/>
    <property type="match status" value="1"/>
</dbReference>
<organism evidence="4 5">
    <name type="scientific">Flavobacterium ponti</name>
    <dbReference type="NCBI Taxonomy" id="665133"/>
    <lineage>
        <taxon>Bacteria</taxon>
        <taxon>Pseudomonadati</taxon>
        <taxon>Bacteroidota</taxon>
        <taxon>Flavobacteriia</taxon>
        <taxon>Flavobacteriales</taxon>
        <taxon>Flavobacteriaceae</taxon>
        <taxon>Flavobacterium</taxon>
    </lineage>
</organism>
<dbReference type="EMBL" id="JBHSGW010000021">
    <property type="protein sequence ID" value="MFC4739946.1"/>
    <property type="molecule type" value="Genomic_DNA"/>
</dbReference>
<keyword evidence="1" id="KW-0677">Repeat</keyword>
<dbReference type="Pfam" id="PF13414">
    <property type="entry name" value="TPR_11"/>
    <property type="match status" value="1"/>
</dbReference>
<protein>
    <submittedName>
        <fullName evidence="4">Tetratricopeptide repeat protein</fullName>
    </submittedName>
</protein>
<dbReference type="PANTHER" id="PTHR44943:SF8">
    <property type="entry name" value="TPR REPEAT-CONTAINING PROTEIN MJ0263"/>
    <property type="match status" value="1"/>
</dbReference>
<dbReference type="InterPro" id="IPR051685">
    <property type="entry name" value="Ycf3/AcsC/BcsC/TPR_MFPF"/>
</dbReference>
<dbReference type="InterPro" id="IPR013105">
    <property type="entry name" value="TPR_2"/>
</dbReference>
<dbReference type="RefSeq" id="WP_379740339.1">
    <property type="nucleotide sequence ID" value="NZ_JBHSGW010000021.1"/>
</dbReference>